<comment type="caution">
    <text evidence="2">The sequence shown here is derived from an EMBL/GenBank/DDBJ whole genome shotgun (WGS) entry which is preliminary data.</text>
</comment>
<name>A0A0B8NYH8_9VIBR</name>
<protein>
    <submittedName>
        <fullName evidence="2">Uncharacterized protein</fullName>
    </submittedName>
</protein>
<dbReference type="Proteomes" id="UP000031671">
    <property type="component" value="Unassembled WGS sequence"/>
</dbReference>
<evidence type="ECO:0000313" key="2">
    <source>
        <dbReference type="EMBL" id="GAM55794.1"/>
    </source>
</evidence>
<keyword evidence="1" id="KW-1133">Transmembrane helix</keyword>
<keyword evidence="1" id="KW-0812">Transmembrane</keyword>
<evidence type="ECO:0000313" key="3">
    <source>
        <dbReference type="Proteomes" id="UP000031671"/>
    </source>
</evidence>
<feature type="transmembrane region" description="Helical" evidence="1">
    <location>
        <begin position="7"/>
        <end position="27"/>
    </location>
</feature>
<gene>
    <name evidence="2" type="ORF">JCM19231_2396</name>
</gene>
<reference evidence="2 3" key="1">
    <citation type="submission" date="2015-01" db="EMBL/GenBank/DDBJ databases">
        <title>Vibrio sp. C1 JCM 19231 whole genome shotgun sequence.</title>
        <authorList>
            <person name="Sawabe T."/>
            <person name="Meirelles P."/>
            <person name="Feng G."/>
            <person name="Sayaka M."/>
            <person name="Hattori M."/>
            <person name="Ohkuma M."/>
        </authorList>
    </citation>
    <scope>NUCLEOTIDE SEQUENCE [LARGE SCALE GENOMIC DNA]</scope>
    <source>
        <strain evidence="3">JCM 19231</strain>
    </source>
</reference>
<evidence type="ECO:0000256" key="1">
    <source>
        <dbReference type="SAM" id="Phobius"/>
    </source>
</evidence>
<sequence length="282" mass="30717">MTKCQGGVLVMTLSLALVMGIYSMYLLQQVSQSLEWQNRLMLSRNQLDLELDNALNCFALHFPDSEPCQTAIDYVFNSQVISANRLELSVGLDEAKVSQTIELGSDSAGMAMVHADDAIESVFGRTLEELATLLDGQITSLDPASCSDALLAQLQLGVKSLSISGDCEISEPDWQAITSYQPLLLLFSQGRVWIRGSALLEGGLVMAPSNTSADWSHFSSGAQGFASEDLAVIEDIQISGGLQIAGRAAVDTVHTQVDPVVMSKVLTRFATRRWSRWSWHDE</sequence>
<dbReference type="EMBL" id="BBRZ01000018">
    <property type="protein sequence ID" value="GAM55794.1"/>
    <property type="molecule type" value="Genomic_DNA"/>
</dbReference>
<accession>A0A0B8NYH8</accession>
<reference evidence="2 3" key="2">
    <citation type="submission" date="2015-01" db="EMBL/GenBank/DDBJ databases">
        <authorList>
            <consortium name="NBRP consortium"/>
            <person name="Sawabe T."/>
            <person name="Meirelles P."/>
            <person name="Feng G."/>
            <person name="Sayaka M."/>
            <person name="Hattori M."/>
            <person name="Ohkuma M."/>
        </authorList>
    </citation>
    <scope>NUCLEOTIDE SEQUENCE [LARGE SCALE GENOMIC DNA]</scope>
    <source>
        <strain evidence="3">JCM 19231</strain>
    </source>
</reference>
<dbReference type="AlphaFoldDB" id="A0A0B8NYH8"/>
<organism evidence="2 3">
    <name type="scientific">Vibrio ishigakensis</name>
    <dbReference type="NCBI Taxonomy" id="1481914"/>
    <lineage>
        <taxon>Bacteria</taxon>
        <taxon>Pseudomonadati</taxon>
        <taxon>Pseudomonadota</taxon>
        <taxon>Gammaproteobacteria</taxon>
        <taxon>Vibrionales</taxon>
        <taxon>Vibrionaceae</taxon>
        <taxon>Vibrio</taxon>
    </lineage>
</organism>
<keyword evidence="1" id="KW-0472">Membrane</keyword>
<proteinExistence type="predicted"/>
<keyword evidence="3" id="KW-1185">Reference proteome</keyword>